<keyword evidence="1" id="KW-0805">Transcription regulation</keyword>
<dbReference type="Gene3D" id="1.10.10.10">
    <property type="entry name" value="Winged helix-like DNA-binding domain superfamily/Winged helix DNA-binding domain"/>
    <property type="match status" value="1"/>
</dbReference>
<evidence type="ECO:0000259" key="4">
    <source>
        <dbReference type="PROSITE" id="PS51118"/>
    </source>
</evidence>
<feature type="domain" description="HTH hxlR-type" evidence="4">
    <location>
        <begin position="20"/>
        <end position="119"/>
    </location>
</feature>
<keyword evidence="3" id="KW-0804">Transcription</keyword>
<reference evidence="5" key="1">
    <citation type="submission" date="2020-01" db="EMBL/GenBank/DDBJ databases">
        <title>Insect and environment-associated Actinomycetes.</title>
        <authorList>
            <person name="Currrie C."/>
            <person name="Chevrette M."/>
            <person name="Carlson C."/>
            <person name="Stubbendieck R."/>
            <person name="Wendt-Pienkowski E."/>
        </authorList>
    </citation>
    <scope>NUCLEOTIDE SEQUENCE</scope>
    <source>
        <strain evidence="5">SID14436</strain>
    </source>
</reference>
<dbReference type="InterPro" id="IPR036388">
    <property type="entry name" value="WH-like_DNA-bd_sf"/>
</dbReference>
<gene>
    <name evidence="5" type="ORF">G3I53_18155</name>
</gene>
<organism evidence="5">
    <name type="scientific">Streptomyces sp. SID14436</name>
    <dbReference type="NCBI Taxonomy" id="2706070"/>
    <lineage>
        <taxon>Bacteria</taxon>
        <taxon>Bacillati</taxon>
        <taxon>Actinomycetota</taxon>
        <taxon>Actinomycetes</taxon>
        <taxon>Kitasatosporales</taxon>
        <taxon>Streptomycetaceae</taxon>
        <taxon>Streptomyces</taxon>
    </lineage>
</organism>
<evidence type="ECO:0000313" key="5">
    <source>
        <dbReference type="EMBL" id="NEA87908.1"/>
    </source>
</evidence>
<dbReference type="GO" id="GO:0003677">
    <property type="term" value="F:DNA binding"/>
    <property type="evidence" value="ECO:0007669"/>
    <property type="project" value="UniProtKB-KW"/>
</dbReference>
<dbReference type="EMBL" id="JAAGMD010000531">
    <property type="protein sequence ID" value="NEA87908.1"/>
    <property type="molecule type" value="Genomic_DNA"/>
</dbReference>
<sequence length="130" mass="14503">MRGDDVPRHLERGSIDDDSCPRLQDTLEVVGRRWTGSILVAAVQGARRFGEYRALIDGISDRLLSQRLKELESQGLMERTVVPSTPVQITYSLSPAGKDLIEALQPLAEWTARRSLATRRGRADMSSRQA</sequence>
<comment type="caution">
    <text evidence="5">The sequence shown here is derived from an EMBL/GenBank/DDBJ whole genome shotgun (WGS) entry which is preliminary data.</text>
</comment>
<evidence type="ECO:0000256" key="2">
    <source>
        <dbReference type="ARBA" id="ARBA00023125"/>
    </source>
</evidence>
<dbReference type="SUPFAM" id="SSF46785">
    <property type="entry name" value="Winged helix' DNA-binding domain"/>
    <property type="match status" value="1"/>
</dbReference>
<dbReference type="Pfam" id="PF01638">
    <property type="entry name" value="HxlR"/>
    <property type="match status" value="1"/>
</dbReference>
<proteinExistence type="predicted"/>
<evidence type="ECO:0000256" key="1">
    <source>
        <dbReference type="ARBA" id="ARBA00023015"/>
    </source>
</evidence>
<evidence type="ECO:0000256" key="3">
    <source>
        <dbReference type="ARBA" id="ARBA00023163"/>
    </source>
</evidence>
<dbReference type="InterPro" id="IPR002577">
    <property type="entry name" value="HTH_HxlR"/>
</dbReference>
<dbReference type="InterPro" id="IPR036390">
    <property type="entry name" value="WH_DNA-bd_sf"/>
</dbReference>
<dbReference type="AlphaFoldDB" id="A0A6G3QWM7"/>
<protein>
    <submittedName>
        <fullName evidence="5">Helix-turn-helix transcriptional regulator</fullName>
    </submittedName>
</protein>
<dbReference type="PROSITE" id="PS51118">
    <property type="entry name" value="HTH_HXLR"/>
    <property type="match status" value="1"/>
</dbReference>
<name>A0A6G3QWM7_9ACTN</name>
<dbReference type="PANTHER" id="PTHR33204:SF37">
    <property type="entry name" value="HTH-TYPE TRANSCRIPTIONAL REGULATOR YODB"/>
    <property type="match status" value="1"/>
</dbReference>
<dbReference type="PANTHER" id="PTHR33204">
    <property type="entry name" value="TRANSCRIPTIONAL REGULATOR, MARR FAMILY"/>
    <property type="match status" value="1"/>
</dbReference>
<accession>A0A6G3QWM7</accession>
<keyword evidence="2" id="KW-0238">DNA-binding</keyword>